<name>A0A0C3MBH8_9AGAM</name>
<feature type="compositionally biased region" description="Basic and acidic residues" evidence="1">
    <location>
        <begin position="179"/>
        <end position="188"/>
    </location>
</feature>
<dbReference type="HOGENOM" id="CLU_081903_0_0_1"/>
<feature type="compositionally biased region" description="Acidic residues" evidence="1">
    <location>
        <begin position="189"/>
        <end position="202"/>
    </location>
</feature>
<evidence type="ECO:0000313" key="3">
    <source>
        <dbReference type="Proteomes" id="UP000054248"/>
    </source>
</evidence>
<dbReference type="AlphaFoldDB" id="A0A0C3MBH8"/>
<gene>
    <name evidence="2" type="ORF">M407DRAFT_19989</name>
</gene>
<accession>A0A0C3MBH8</accession>
<reference evidence="3" key="2">
    <citation type="submission" date="2015-01" db="EMBL/GenBank/DDBJ databases">
        <title>Evolutionary Origins and Diversification of the Mycorrhizal Mutualists.</title>
        <authorList>
            <consortium name="DOE Joint Genome Institute"/>
            <consortium name="Mycorrhizal Genomics Consortium"/>
            <person name="Kohler A."/>
            <person name="Kuo A."/>
            <person name="Nagy L.G."/>
            <person name="Floudas D."/>
            <person name="Copeland A."/>
            <person name="Barry K.W."/>
            <person name="Cichocki N."/>
            <person name="Veneault-Fourrey C."/>
            <person name="LaButti K."/>
            <person name="Lindquist E.A."/>
            <person name="Lipzen A."/>
            <person name="Lundell T."/>
            <person name="Morin E."/>
            <person name="Murat C."/>
            <person name="Riley R."/>
            <person name="Ohm R."/>
            <person name="Sun H."/>
            <person name="Tunlid A."/>
            <person name="Henrissat B."/>
            <person name="Grigoriev I.V."/>
            <person name="Hibbett D.S."/>
            <person name="Martin F."/>
        </authorList>
    </citation>
    <scope>NUCLEOTIDE SEQUENCE [LARGE SCALE GENOMIC DNA]</scope>
    <source>
        <strain evidence="3">MUT 4182</strain>
    </source>
</reference>
<evidence type="ECO:0000313" key="2">
    <source>
        <dbReference type="EMBL" id="KIO31112.1"/>
    </source>
</evidence>
<dbReference type="PANTHER" id="PTHR31840:SF1">
    <property type="entry name" value="COILED-COIL DOMAIN-CONTAINING PROTEIN 97"/>
    <property type="match status" value="1"/>
</dbReference>
<feature type="region of interest" description="Disordered" evidence="1">
    <location>
        <begin position="179"/>
        <end position="217"/>
    </location>
</feature>
<dbReference type="OrthoDB" id="3345311at2759"/>
<dbReference type="InterPro" id="IPR018613">
    <property type="entry name" value="Ccdc97-like"/>
</dbReference>
<protein>
    <recommendedName>
        <fullName evidence="4">CCD97-like C-terminal domain-containing protein</fullName>
    </recommendedName>
</protein>
<feature type="region of interest" description="Disordered" evidence="1">
    <location>
        <begin position="241"/>
        <end position="264"/>
    </location>
</feature>
<feature type="region of interest" description="Disordered" evidence="1">
    <location>
        <begin position="108"/>
        <end position="138"/>
    </location>
</feature>
<reference evidence="2 3" key="1">
    <citation type="submission" date="2014-04" db="EMBL/GenBank/DDBJ databases">
        <authorList>
            <consortium name="DOE Joint Genome Institute"/>
            <person name="Kuo A."/>
            <person name="Girlanda M."/>
            <person name="Perotto S."/>
            <person name="Kohler A."/>
            <person name="Nagy L.G."/>
            <person name="Floudas D."/>
            <person name="Copeland A."/>
            <person name="Barry K.W."/>
            <person name="Cichocki N."/>
            <person name="Veneault-Fourrey C."/>
            <person name="LaButti K."/>
            <person name="Lindquist E.A."/>
            <person name="Lipzen A."/>
            <person name="Lundell T."/>
            <person name="Morin E."/>
            <person name="Murat C."/>
            <person name="Sun H."/>
            <person name="Tunlid A."/>
            <person name="Henrissat B."/>
            <person name="Grigoriev I.V."/>
            <person name="Hibbett D.S."/>
            <person name="Martin F."/>
            <person name="Nordberg H.P."/>
            <person name="Cantor M.N."/>
            <person name="Hua S.X."/>
        </authorList>
    </citation>
    <scope>NUCLEOTIDE SEQUENCE [LARGE SCALE GENOMIC DNA]</scope>
    <source>
        <strain evidence="2 3">MUT 4182</strain>
    </source>
</reference>
<evidence type="ECO:0008006" key="4">
    <source>
        <dbReference type="Google" id="ProtNLM"/>
    </source>
</evidence>
<dbReference type="Proteomes" id="UP000054248">
    <property type="component" value="Unassembled WGS sequence"/>
</dbReference>
<dbReference type="STRING" id="1051891.A0A0C3MBH8"/>
<sequence length="264" mass="30643">MSASASSASDFNVAPILKYLSLPADHKPSPRDEPLEFLRDHLIQLPLELLRPFSTITTPRQRTQLLRIRNRRTTYACSAEGRKALSWVEARKEDSLAYEAFMISSTGTQGMPLAQDPTDPERAYRKGEEEGGEERKWVESSFMDGAKGHIGEGKLAALLGQFEEEREAERLRDMRREIREREQAQRESEPEEEEEEEEEGEESPTNPIYDSPGDARSSFERVIRDKFIDGLLEWMDYDTVDWDDRWDDDGRDDEDKWFDEEEES</sequence>
<keyword evidence="3" id="KW-1185">Reference proteome</keyword>
<dbReference type="EMBL" id="KN822966">
    <property type="protein sequence ID" value="KIO31112.1"/>
    <property type="molecule type" value="Genomic_DNA"/>
</dbReference>
<dbReference type="PANTHER" id="PTHR31840">
    <property type="entry name" value="COILED-COIL DOMAIN-CONTAINING PROTEIN 97"/>
    <property type="match status" value="1"/>
</dbReference>
<organism evidence="2 3">
    <name type="scientific">Tulasnella calospora MUT 4182</name>
    <dbReference type="NCBI Taxonomy" id="1051891"/>
    <lineage>
        <taxon>Eukaryota</taxon>
        <taxon>Fungi</taxon>
        <taxon>Dikarya</taxon>
        <taxon>Basidiomycota</taxon>
        <taxon>Agaricomycotina</taxon>
        <taxon>Agaricomycetes</taxon>
        <taxon>Cantharellales</taxon>
        <taxon>Tulasnellaceae</taxon>
        <taxon>Tulasnella</taxon>
    </lineage>
</organism>
<feature type="compositionally biased region" description="Basic and acidic residues" evidence="1">
    <location>
        <begin position="119"/>
        <end position="138"/>
    </location>
</feature>
<evidence type="ECO:0000256" key="1">
    <source>
        <dbReference type="SAM" id="MobiDB-lite"/>
    </source>
</evidence>
<proteinExistence type="predicted"/>